<dbReference type="GO" id="GO:0045936">
    <property type="term" value="P:negative regulation of phosphate metabolic process"/>
    <property type="evidence" value="ECO:0007669"/>
    <property type="project" value="InterPro"/>
</dbReference>
<keyword evidence="10" id="KW-1185">Reference proteome</keyword>
<dbReference type="Proteomes" id="UP000248214">
    <property type="component" value="Unassembled WGS sequence"/>
</dbReference>
<dbReference type="GO" id="GO:0005737">
    <property type="term" value="C:cytoplasm"/>
    <property type="evidence" value="ECO:0007669"/>
    <property type="project" value="UniProtKB-SubCell"/>
</dbReference>
<keyword evidence="4 7" id="KW-0813">Transport</keyword>
<accession>A0A323TJ45</accession>
<evidence type="ECO:0000259" key="8">
    <source>
        <dbReference type="Pfam" id="PF01895"/>
    </source>
</evidence>
<evidence type="ECO:0000256" key="4">
    <source>
        <dbReference type="ARBA" id="ARBA00022448"/>
    </source>
</evidence>
<protein>
    <recommendedName>
        <fullName evidence="7">Phosphate-specific transport system accessory protein PhoU</fullName>
    </recommendedName>
</protein>
<evidence type="ECO:0000256" key="5">
    <source>
        <dbReference type="ARBA" id="ARBA00022490"/>
    </source>
</evidence>
<gene>
    <name evidence="9" type="primary">phoU</name>
    <name evidence="9" type="ORF">CR194_10625</name>
</gene>
<keyword evidence="6 7" id="KW-0592">Phosphate transport</keyword>
<name>A0A323TJ45_9BACI</name>
<comment type="similarity">
    <text evidence="2 7">Belongs to the PhoU family.</text>
</comment>
<dbReference type="InterPro" id="IPR038078">
    <property type="entry name" value="PhoU-like_sf"/>
</dbReference>
<organism evidence="9 10">
    <name type="scientific">Salipaludibacillus keqinensis</name>
    <dbReference type="NCBI Taxonomy" id="2045207"/>
    <lineage>
        <taxon>Bacteria</taxon>
        <taxon>Bacillati</taxon>
        <taxon>Bacillota</taxon>
        <taxon>Bacilli</taxon>
        <taxon>Bacillales</taxon>
        <taxon>Bacillaceae</taxon>
    </lineage>
</organism>
<evidence type="ECO:0000256" key="6">
    <source>
        <dbReference type="ARBA" id="ARBA00022592"/>
    </source>
</evidence>
<dbReference type="PANTHER" id="PTHR42930">
    <property type="entry name" value="PHOSPHATE-SPECIFIC TRANSPORT SYSTEM ACCESSORY PROTEIN PHOU"/>
    <property type="match status" value="1"/>
</dbReference>
<dbReference type="SUPFAM" id="SSF109755">
    <property type="entry name" value="PhoU-like"/>
    <property type="match status" value="1"/>
</dbReference>
<dbReference type="EMBL" id="PDOD01000002">
    <property type="protein sequence ID" value="PYZ93607.1"/>
    <property type="molecule type" value="Genomic_DNA"/>
</dbReference>
<dbReference type="FunFam" id="1.20.58.220:FF:000004">
    <property type="entry name" value="Phosphate-specific transport system accessory protein PhoU"/>
    <property type="match status" value="1"/>
</dbReference>
<dbReference type="PIRSF" id="PIRSF003107">
    <property type="entry name" value="PhoU"/>
    <property type="match status" value="1"/>
</dbReference>
<dbReference type="GO" id="GO:0030643">
    <property type="term" value="P:intracellular phosphate ion homeostasis"/>
    <property type="evidence" value="ECO:0007669"/>
    <property type="project" value="InterPro"/>
</dbReference>
<dbReference type="GO" id="GO:0006817">
    <property type="term" value="P:phosphate ion transport"/>
    <property type="evidence" value="ECO:0007669"/>
    <property type="project" value="UniProtKB-KW"/>
</dbReference>
<feature type="domain" description="PhoU" evidence="8">
    <location>
        <begin position="123"/>
        <end position="207"/>
    </location>
</feature>
<dbReference type="OrthoDB" id="9814256at2"/>
<proteinExistence type="inferred from homology"/>
<reference evidence="9 10" key="1">
    <citation type="submission" date="2017-10" db="EMBL/GenBank/DDBJ databases">
        <title>Bacillus sp. nov., a halophilic bacterium isolated from a Keqin Lake.</title>
        <authorList>
            <person name="Wang H."/>
        </authorList>
    </citation>
    <scope>NUCLEOTIDE SEQUENCE [LARGE SCALE GENOMIC DNA]</scope>
    <source>
        <strain evidence="9 10">KQ-12</strain>
    </source>
</reference>
<evidence type="ECO:0000256" key="1">
    <source>
        <dbReference type="ARBA" id="ARBA00004496"/>
    </source>
</evidence>
<evidence type="ECO:0000256" key="3">
    <source>
        <dbReference type="ARBA" id="ARBA00011738"/>
    </source>
</evidence>
<dbReference type="NCBIfam" id="TIGR02135">
    <property type="entry name" value="phoU_full"/>
    <property type="match status" value="1"/>
</dbReference>
<comment type="caution">
    <text evidence="9">The sequence shown here is derived from an EMBL/GenBank/DDBJ whole genome shotgun (WGS) entry which is preliminary data.</text>
</comment>
<dbReference type="InterPro" id="IPR026022">
    <property type="entry name" value="PhoU_dom"/>
</dbReference>
<evidence type="ECO:0000313" key="9">
    <source>
        <dbReference type="EMBL" id="PYZ93607.1"/>
    </source>
</evidence>
<evidence type="ECO:0000256" key="2">
    <source>
        <dbReference type="ARBA" id="ARBA00008107"/>
    </source>
</evidence>
<dbReference type="PANTHER" id="PTHR42930:SF3">
    <property type="entry name" value="PHOSPHATE-SPECIFIC TRANSPORT SYSTEM ACCESSORY PROTEIN PHOU"/>
    <property type="match status" value="1"/>
</dbReference>
<evidence type="ECO:0000256" key="7">
    <source>
        <dbReference type="PIRNR" id="PIRNR003107"/>
    </source>
</evidence>
<dbReference type="Pfam" id="PF01895">
    <property type="entry name" value="PhoU"/>
    <property type="match status" value="2"/>
</dbReference>
<dbReference type="Gene3D" id="1.20.58.220">
    <property type="entry name" value="Phosphate transport system protein phou homolog 2, domain 2"/>
    <property type="match status" value="1"/>
</dbReference>
<sequence length="219" mass="25008">MPMRGGFLAELRELKEEIMLLGSMVEKAFEDVLTAIENEDVAKFNEIIKNDKKVNSLELDINEKATLLIAKQQPVASDLRNIIVALKISSDLERVGDLAVDMAKAAQRMDRMSYFKDYQSDLMAMATKTSKMMREVLIAYQQGNVIEAQHIANVDDEVDEAYGQFVKSIFTIKIDDKETAEQVTQMAFIARYIERIADYCTNIAEWIIYEVNGERFDLN</sequence>
<keyword evidence="5 7" id="KW-0963">Cytoplasm</keyword>
<comment type="subunit">
    <text evidence="3 7">Homodimer.</text>
</comment>
<dbReference type="InterPro" id="IPR028366">
    <property type="entry name" value="PhoU"/>
</dbReference>
<evidence type="ECO:0000313" key="10">
    <source>
        <dbReference type="Proteomes" id="UP000248214"/>
    </source>
</evidence>
<dbReference type="AlphaFoldDB" id="A0A323TJ45"/>
<feature type="domain" description="PhoU" evidence="8">
    <location>
        <begin position="19"/>
        <end position="105"/>
    </location>
</feature>
<dbReference type="RefSeq" id="WP_110609639.1">
    <property type="nucleotide sequence ID" value="NZ_PDOD01000002.1"/>
</dbReference>
<comment type="subcellular location">
    <subcellularLocation>
        <location evidence="1 7">Cytoplasm</location>
    </subcellularLocation>
</comment>
<comment type="function">
    <text evidence="7">Plays a role in the regulation of phosphate uptake.</text>
</comment>